<dbReference type="OrthoDB" id="1704963at2"/>
<dbReference type="PANTHER" id="PTHR43513">
    <property type="entry name" value="DIHYDROOROTATE DEHYDROGENASE B (NAD(+)), ELECTRON TRANSFER SUBUNIT"/>
    <property type="match status" value="1"/>
</dbReference>
<evidence type="ECO:0000313" key="2">
    <source>
        <dbReference type="Proteomes" id="UP000183952"/>
    </source>
</evidence>
<dbReference type="InterPro" id="IPR039261">
    <property type="entry name" value="FNR_nucleotide-bd"/>
</dbReference>
<dbReference type="InterPro" id="IPR017938">
    <property type="entry name" value="Riboflavin_synthase-like_b-brl"/>
</dbReference>
<keyword evidence="2" id="KW-1185">Reference proteome</keyword>
<dbReference type="InterPro" id="IPR050353">
    <property type="entry name" value="PyrK_electron_transfer"/>
</dbReference>
<dbReference type="SUPFAM" id="SSF52343">
    <property type="entry name" value="Ferredoxin reductase-like, C-terminal NADP-linked domain"/>
    <property type="match status" value="1"/>
</dbReference>
<dbReference type="RefSeq" id="WP_072902096.1">
    <property type="nucleotide sequence ID" value="NZ_FRAD01000005.1"/>
</dbReference>
<evidence type="ECO:0000313" key="1">
    <source>
        <dbReference type="EMBL" id="SHJ64227.1"/>
    </source>
</evidence>
<gene>
    <name evidence="1" type="ORF">SAMN02745248_00562</name>
</gene>
<name>A0A1M6KZ34_9CLOT</name>
<reference evidence="1 2" key="1">
    <citation type="submission" date="2016-11" db="EMBL/GenBank/DDBJ databases">
        <authorList>
            <person name="Jaros S."/>
            <person name="Januszkiewicz K."/>
            <person name="Wedrychowicz H."/>
        </authorList>
    </citation>
    <scope>NUCLEOTIDE SEQUENCE [LARGE SCALE GENOMIC DNA]</scope>
    <source>
        <strain evidence="1 2">DSM 3090</strain>
    </source>
</reference>
<dbReference type="SUPFAM" id="SSF63380">
    <property type="entry name" value="Riboflavin synthase domain-like"/>
    <property type="match status" value="1"/>
</dbReference>
<dbReference type="Proteomes" id="UP000183952">
    <property type="component" value="Unassembled WGS sequence"/>
</dbReference>
<dbReference type="STRING" id="1121331.SAMN02745248_00562"/>
<dbReference type="Gene3D" id="3.40.50.80">
    <property type="entry name" value="Nucleotide-binding domain of ferredoxin-NADP reductase (FNR) module"/>
    <property type="match status" value="1"/>
</dbReference>
<proteinExistence type="predicted"/>
<sequence length="346" mass="39465">MSYELYECIDAGSEFCPCHLAETNQCIMCNNLNKKCGECHCTHWKGVCIYQEFQWNNSKAKEGRKYFSCKITERQLINNTLLIISVSANDYLIHQLNKVGSFVFLRRECDEQFFDAPISVMDIDTSTNSISFAIEIKGPKTENLSKLQVNDTVFVKGPFWNGVLGKRHIINSKNKNAVLICRGIGQAPMLPVLKYLCKENNNVSVIVDNGNYENCFIEDTLKNYQNLCNTSVFFYKTLVNARMTEDFKDFLQNLLVKTKPSVVYCSAADILNYEVMTFIEEVNNNLSTEESNEEAKINFACCNNAKMCCGEGICGGCTLKNNDRKLRHLCKMQTDPKYVLKGRRLL</sequence>
<dbReference type="AlphaFoldDB" id="A0A1M6KZ34"/>
<dbReference type="Gene3D" id="2.40.30.10">
    <property type="entry name" value="Translation factors"/>
    <property type="match status" value="1"/>
</dbReference>
<organism evidence="1 2">
    <name type="scientific">Hathewaya proteolytica DSM 3090</name>
    <dbReference type="NCBI Taxonomy" id="1121331"/>
    <lineage>
        <taxon>Bacteria</taxon>
        <taxon>Bacillati</taxon>
        <taxon>Bacillota</taxon>
        <taxon>Clostridia</taxon>
        <taxon>Eubacteriales</taxon>
        <taxon>Clostridiaceae</taxon>
        <taxon>Hathewaya</taxon>
    </lineage>
</organism>
<dbReference type="NCBIfam" id="NF004470">
    <property type="entry name" value="PRK05802.1"/>
    <property type="match status" value="1"/>
</dbReference>
<accession>A0A1M6KZ34</accession>
<protein>
    <submittedName>
        <fullName evidence="1">NAD(P)H-flavin reductase</fullName>
    </submittedName>
</protein>
<dbReference type="PANTHER" id="PTHR43513:SF3">
    <property type="entry name" value="DIHYDROOROTATE DEHYDROGENASE B (NAD(+)), ELECTRON TRANSFER SUBUNIT-RELATED"/>
    <property type="match status" value="1"/>
</dbReference>
<dbReference type="EMBL" id="FRAD01000005">
    <property type="protein sequence ID" value="SHJ64227.1"/>
    <property type="molecule type" value="Genomic_DNA"/>
</dbReference>